<feature type="compositionally biased region" description="Basic and acidic residues" evidence="1">
    <location>
        <begin position="103"/>
        <end position="114"/>
    </location>
</feature>
<dbReference type="AlphaFoldDB" id="A0A0F8UVE8"/>
<dbReference type="SUPFAM" id="SSF57850">
    <property type="entry name" value="RING/U-box"/>
    <property type="match status" value="1"/>
</dbReference>
<evidence type="ECO:0000313" key="3">
    <source>
        <dbReference type="Proteomes" id="UP000034947"/>
    </source>
</evidence>
<feature type="compositionally biased region" description="Polar residues" evidence="1">
    <location>
        <begin position="40"/>
        <end position="59"/>
    </location>
</feature>
<feature type="compositionally biased region" description="Basic residues" evidence="1">
    <location>
        <begin position="178"/>
        <end position="191"/>
    </location>
</feature>
<dbReference type="GO" id="GO:0000122">
    <property type="term" value="P:negative regulation of transcription by RNA polymerase II"/>
    <property type="evidence" value="ECO:0007669"/>
    <property type="project" value="TreeGrafter"/>
</dbReference>
<sequence length="492" mass="53586">MSGSNTPNAGDGSSTPRPARSSRRGGRGRGRGRGGRGHSHQQAPVSSANNAPQTEQTRSGLAPPPQIQLQPQPQNEAAIPNTTPSSVSNLVEDLGEGDEVDAVEAHNKRPASDRLAHELLEGGRFRDEDGLLDGQEDTAADLGLRADAPAFVPGVSQPNGSVSAEPSSVLPSAAAAPHKGKGKAKNARSRPAKVTTKSEAEDIVTRIHEDISNNLYECPICTIEIGRKSRVWSCRLCWTVFHLSCVKKWSKNEGAAAQDASRRAGEEGDASTPLTPAGVRRKSTHARSLVSLRTPAGRHVPAREKDARTLATRPATLDLVLLVLRWDRLRIAFVAGTPLRNAARTPTTTMDGAAERYVVIYYHAANIRAPDHVMRDYVALARILRILRSGRDVSAVETNAIGPLIAAFTFAKGVAIPKMRRWPIARDPRMWYHTVLAERLDSRVYRDTLLERPVKTQFQTAWKPVVRFCAVDTRVKRFATQVLVVLACKQSR</sequence>
<organism evidence="2 3">
    <name type="scientific">Aspergillus ochraceoroseus</name>
    <dbReference type="NCBI Taxonomy" id="138278"/>
    <lineage>
        <taxon>Eukaryota</taxon>
        <taxon>Fungi</taxon>
        <taxon>Dikarya</taxon>
        <taxon>Ascomycota</taxon>
        <taxon>Pezizomycotina</taxon>
        <taxon>Eurotiomycetes</taxon>
        <taxon>Eurotiomycetidae</taxon>
        <taxon>Eurotiales</taxon>
        <taxon>Aspergillaceae</taxon>
        <taxon>Aspergillus</taxon>
        <taxon>Aspergillus subgen. Nidulantes</taxon>
    </lineage>
</organism>
<feature type="region of interest" description="Disordered" evidence="1">
    <location>
        <begin position="1"/>
        <end position="114"/>
    </location>
</feature>
<comment type="caution">
    <text evidence="2">The sequence shown here is derived from an EMBL/GenBank/DDBJ whole genome shotgun (WGS) entry which is preliminary data.</text>
</comment>
<dbReference type="InterPro" id="IPR013083">
    <property type="entry name" value="Znf_RING/FYVE/PHD"/>
</dbReference>
<dbReference type="GO" id="GO:0000977">
    <property type="term" value="F:RNA polymerase II transcription regulatory region sequence-specific DNA binding"/>
    <property type="evidence" value="ECO:0007669"/>
    <property type="project" value="TreeGrafter"/>
</dbReference>
<proteinExistence type="predicted"/>
<evidence type="ECO:0000256" key="1">
    <source>
        <dbReference type="SAM" id="MobiDB-lite"/>
    </source>
</evidence>
<dbReference type="CDD" id="cd16492">
    <property type="entry name" value="RING-CH-C4HC3_NFX1-like"/>
    <property type="match status" value="1"/>
</dbReference>
<accession>A0A0F8UVE8</accession>
<evidence type="ECO:0000313" key="2">
    <source>
        <dbReference type="EMBL" id="KKK23473.1"/>
    </source>
</evidence>
<dbReference type="OrthoDB" id="6512771at2759"/>
<dbReference type="GO" id="GO:0005634">
    <property type="term" value="C:nucleus"/>
    <property type="evidence" value="ECO:0007669"/>
    <property type="project" value="TreeGrafter"/>
</dbReference>
<dbReference type="EMBL" id="JYKN01000674">
    <property type="protein sequence ID" value="KKK23473.1"/>
    <property type="molecule type" value="Genomic_DNA"/>
</dbReference>
<feature type="region of interest" description="Disordered" evidence="1">
    <location>
        <begin position="155"/>
        <end position="197"/>
    </location>
</feature>
<dbReference type="InterPro" id="IPR034078">
    <property type="entry name" value="NFX1_fam"/>
</dbReference>
<dbReference type="Gene3D" id="3.30.40.10">
    <property type="entry name" value="Zinc/RING finger domain, C3HC4 (zinc finger)"/>
    <property type="match status" value="1"/>
</dbReference>
<feature type="region of interest" description="Disordered" evidence="1">
    <location>
        <begin position="257"/>
        <end position="286"/>
    </location>
</feature>
<feature type="compositionally biased region" description="Low complexity" evidence="1">
    <location>
        <begin position="161"/>
        <end position="177"/>
    </location>
</feature>
<name>A0A0F8UVE8_9EURO</name>
<feature type="compositionally biased region" description="Acidic residues" evidence="1">
    <location>
        <begin position="93"/>
        <end position="102"/>
    </location>
</feature>
<dbReference type="Proteomes" id="UP000034947">
    <property type="component" value="Unassembled WGS sequence"/>
</dbReference>
<keyword evidence="3" id="KW-1185">Reference proteome</keyword>
<dbReference type="PANTHER" id="PTHR12360:SF12">
    <property type="entry name" value="TRANSCRIPTIONAL REPRESSOR NF-X1"/>
    <property type="match status" value="1"/>
</dbReference>
<dbReference type="GO" id="GO:0000981">
    <property type="term" value="F:DNA-binding transcription factor activity, RNA polymerase II-specific"/>
    <property type="evidence" value="ECO:0007669"/>
    <property type="project" value="TreeGrafter"/>
</dbReference>
<feature type="compositionally biased region" description="Basic residues" evidence="1">
    <location>
        <begin position="20"/>
        <end position="39"/>
    </location>
</feature>
<feature type="compositionally biased region" description="Polar residues" evidence="1">
    <location>
        <begin position="80"/>
        <end position="89"/>
    </location>
</feature>
<protein>
    <submittedName>
        <fullName evidence="2">Uncharacterized protein</fullName>
    </submittedName>
</protein>
<feature type="compositionally biased region" description="Polar residues" evidence="1">
    <location>
        <begin position="1"/>
        <end position="16"/>
    </location>
</feature>
<dbReference type="PANTHER" id="PTHR12360">
    <property type="entry name" value="NUCLEAR TRANSCRIPTION FACTOR, X-BOX BINDING 1 NFX1"/>
    <property type="match status" value="1"/>
</dbReference>
<reference evidence="2 3" key="1">
    <citation type="submission" date="2015-02" db="EMBL/GenBank/DDBJ databases">
        <title>Draft Genome Sequences of Two Closely-Related Aflatoxigenic Aspergillus Species Obtained from the Cote d'Ivoire.</title>
        <authorList>
            <person name="Moore G.G."/>
            <person name="Beltz S.B."/>
            <person name="Mack B.M."/>
        </authorList>
    </citation>
    <scope>NUCLEOTIDE SEQUENCE [LARGE SCALE GENOMIC DNA]</scope>
    <source>
        <strain evidence="2 3">SRRC1432</strain>
    </source>
</reference>
<gene>
    <name evidence="2" type="ORF">AOCH_005211</name>
</gene>
<dbReference type="VEuPathDB" id="FungiDB:P175DRAFT_0505384"/>